<comment type="catalytic activity">
    <reaction evidence="12 14">
        <text>an alpha-D-Man-(1-&gt;2)-alpha-D-Man-(1-&gt;2)-alpha-D-Man-(1-&gt;3)-[alpha-D-Man-(1-&gt;6)]-beta-D-Man-(1-&gt;4)-beta-D-GlcNAc-(1-&gt;4)-alpha-D-GlcNAc-diphospho-di-trans,poly-cis-dolichol + a di-trans,poly-cis-dolichyl beta-D-mannosyl phosphate = an alpha-D-Man-(1-&gt;2)-alpha-D-Man-(1-&gt;2)-alpha-D-Man-(1-&gt;3)-[alpha-D-Man-(1-&gt;3)-alpha-D-Man-(1-&gt;6)]-beta-D-Man-(1-&gt;4)-beta-D-GlcNAc-(1-&gt;4)-alpha-D-GlcNAc-diphospho-di-trans,poly-cis-dolichol + a di-trans,poly-cis-dolichyl phosphate + H(+)</text>
        <dbReference type="Rhea" id="RHEA:29527"/>
        <dbReference type="Rhea" id="RHEA-COMP:19498"/>
        <dbReference type="Rhea" id="RHEA-COMP:19501"/>
        <dbReference type="Rhea" id="RHEA-COMP:19516"/>
        <dbReference type="Rhea" id="RHEA-COMP:19517"/>
        <dbReference type="ChEBI" id="CHEBI:15378"/>
        <dbReference type="ChEBI" id="CHEBI:57683"/>
        <dbReference type="ChEBI" id="CHEBI:58211"/>
        <dbReference type="ChEBI" id="CHEBI:132515"/>
        <dbReference type="ChEBI" id="CHEBI:132516"/>
        <dbReference type="EC" id="2.4.1.258"/>
    </reaction>
    <physiologicalReaction direction="left-to-right" evidence="12 14">
        <dbReference type="Rhea" id="RHEA:29528"/>
    </physiologicalReaction>
</comment>
<dbReference type="GO" id="GO:0006488">
    <property type="term" value="P:dolichol-linked oligosaccharide biosynthetic process"/>
    <property type="evidence" value="ECO:0007669"/>
    <property type="project" value="EnsemblFungi"/>
</dbReference>
<feature type="transmembrane region" description="Helical" evidence="14">
    <location>
        <begin position="381"/>
        <end position="401"/>
    </location>
</feature>
<comment type="similarity">
    <text evidence="13">Belongs to the glycosyltransferase ALG3 family.</text>
</comment>
<dbReference type="GO" id="GO:0052925">
    <property type="term" value="F:dol-P-Man:Man(5)GlcNAc(2)-PP-Dol alpha-1,3-mannosyltransferase activity"/>
    <property type="evidence" value="ECO:0007669"/>
    <property type="project" value="UniProtKB-EC"/>
</dbReference>
<dbReference type="eggNOG" id="KOG2762">
    <property type="taxonomic scope" value="Eukaryota"/>
</dbReference>
<feature type="transmembrane region" description="Helical" evidence="14">
    <location>
        <begin position="302"/>
        <end position="319"/>
    </location>
</feature>
<dbReference type="PANTHER" id="PTHR12646:SF0">
    <property type="entry name" value="DOL-P-MAN:MAN(5)GLCNAC(2)-PP-DOL ALPHA-1,3-MANNOSYLTRANSFERASE"/>
    <property type="match status" value="1"/>
</dbReference>
<dbReference type="STRING" id="1071380.I2H2F8"/>
<dbReference type="UniPathway" id="UPA00378"/>
<evidence type="ECO:0000256" key="3">
    <source>
        <dbReference type="ARBA" id="ARBA00011964"/>
    </source>
</evidence>
<evidence type="ECO:0000256" key="12">
    <source>
        <dbReference type="ARBA" id="ARBA00049506"/>
    </source>
</evidence>
<dbReference type="PANTHER" id="PTHR12646">
    <property type="entry name" value="NOT56 - RELATED"/>
    <property type="match status" value="1"/>
</dbReference>
<dbReference type="EMBL" id="HE806319">
    <property type="protein sequence ID" value="CCH60560.1"/>
    <property type="molecule type" value="Genomic_DNA"/>
</dbReference>
<evidence type="ECO:0000256" key="6">
    <source>
        <dbReference type="ARBA" id="ARBA00022679"/>
    </source>
</evidence>
<dbReference type="RefSeq" id="XP_004180079.1">
    <property type="nucleotide sequence ID" value="XM_004180031.1"/>
</dbReference>
<keyword evidence="10 14" id="KW-0472">Membrane</keyword>
<reference evidence="15 16" key="1">
    <citation type="journal article" date="2011" name="Proc. Natl. Acad. Sci. U.S.A.">
        <title>Evolutionary erosion of yeast sex chromosomes by mating-type switching accidents.</title>
        <authorList>
            <person name="Gordon J.L."/>
            <person name="Armisen D."/>
            <person name="Proux-Wera E."/>
            <person name="Oheigeartaigh S.S."/>
            <person name="Byrne K.P."/>
            <person name="Wolfe K.H."/>
        </authorList>
    </citation>
    <scope>NUCLEOTIDE SEQUENCE [LARGE SCALE GENOMIC DNA]</scope>
    <source>
        <strain evidence="16">ATCC 34711 / CBS 6284 / DSM 70876 / NBRC 10599 / NRRL Y-10934 / UCD 77-7</strain>
    </source>
</reference>
<dbReference type="OMA" id="DWETYMI"/>
<evidence type="ECO:0000313" key="16">
    <source>
        <dbReference type="Proteomes" id="UP000002866"/>
    </source>
</evidence>
<comment type="function">
    <text evidence="11 14">Dol-P-Man:Man(5)GlcNAc(2)-PP-Dol alpha-1,3-mannosyltransferase that operates in the biosynthetic pathway of dolichol-linked oligosaccharides, the glycan precursors employed in protein asparagine (N)-glycosylation. The assembly of dolichol-linked oligosaccharides begins on the cytosolic side of the endoplasmic reticulum membrane and finishes in its lumen. The sequential addition of sugars to dolichol pyrophosphate produces dolichol-linked oligosaccharides containing fourteen sugars, including two GlcNAcs, nine mannoses and three glucoses. Once assembled, the oligosaccharide is transferred from the lipid to nascent proteins by oligosaccharyltransferases. In the lumen of the endoplasmic reticulum, adds the first dolichyl beta-D-mannosyl phosphate derived mannose in an alpha-1,3 linkage to Man(5)GlcNAc(2)-PP-dolichol to produce Man(6)GlcNAc(2)-PP-dolichol.</text>
</comment>
<protein>
    <recommendedName>
        <fullName evidence="4 14">Dol-P-Man:Man(5)GlcNAc(2)-PP-Dol alpha-1,3-mannosyltransferase</fullName>
        <ecNumber evidence="3 14">2.4.1.258</ecNumber>
    </recommendedName>
    <alternativeName>
        <fullName evidence="14">Dol-P-Man-dependent alpha(1-3)-mannosyltransferase</fullName>
    </alternativeName>
</protein>
<organism evidence="15 16">
    <name type="scientific">Henningerozyma blattae (strain ATCC 34711 / CBS 6284 / DSM 70876 / NBRC 10599 / NRRL Y-10934 / UCD 77-7)</name>
    <name type="common">Yeast</name>
    <name type="synonym">Tetrapisispora blattae</name>
    <dbReference type="NCBI Taxonomy" id="1071380"/>
    <lineage>
        <taxon>Eukaryota</taxon>
        <taxon>Fungi</taxon>
        <taxon>Dikarya</taxon>
        <taxon>Ascomycota</taxon>
        <taxon>Saccharomycotina</taxon>
        <taxon>Saccharomycetes</taxon>
        <taxon>Saccharomycetales</taxon>
        <taxon>Saccharomycetaceae</taxon>
        <taxon>Henningerozyma</taxon>
    </lineage>
</organism>
<feature type="transmembrane region" description="Helical" evidence="14">
    <location>
        <begin position="167"/>
        <end position="190"/>
    </location>
</feature>
<feature type="transmembrane region" description="Helical" evidence="14">
    <location>
        <begin position="350"/>
        <end position="369"/>
    </location>
</feature>
<feature type="transmembrane region" description="Helical" evidence="14">
    <location>
        <begin position="413"/>
        <end position="433"/>
    </location>
</feature>
<evidence type="ECO:0000256" key="14">
    <source>
        <dbReference type="RuleBase" id="RU364047"/>
    </source>
</evidence>
<dbReference type="GO" id="GO:0005789">
    <property type="term" value="C:endoplasmic reticulum membrane"/>
    <property type="evidence" value="ECO:0007669"/>
    <property type="project" value="UniProtKB-SubCell"/>
</dbReference>
<evidence type="ECO:0000256" key="2">
    <source>
        <dbReference type="ARBA" id="ARBA00004922"/>
    </source>
</evidence>
<evidence type="ECO:0000256" key="11">
    <source>
        <dbReference type="ARBA" id="ARBA00044743"/>
    </source>
</evidence>
<accession>I2H2F8</accession>
<evidence type="ECO:0000256" key="7">
    <source>
        <dbReference type="ARBA" id="ARBA00022692"/>
    </source>
</evidence>
<feature type="transmembrane region" description="Helical" evidence="14">
    <location>
        <begin position="245"/>
        <end position="263"/>
    </location>
</feature>
<dbReference type="EC" id="2.4.1.258" evidence="3 14"/>
<evidence type="ECO:0000256" key="1">
    <source>
        <dbReference type="ARBA" id="ARBA00004477"/>
    </source>
</evidence>
<evidence type="ECO:0000256" key="9">
    <source>
        <dbReference type="ARBA" id="ARBA00022989"/>
    </source>
</evidence>
<keyword evidence="9 14" id="KW-1133">Transmembrane helix</keyword>
<dbReference type="AlphaFoldDB" id="I2H2F8"/>
<dbReference type="Pfam" id="PF05208">
    <property type="entry name" value="ALG3"/>
    <property type="match status" value="1"/>
</dbReference>
<keyword evidence="16" id="KW-1185">Reference proteome</keyword>
<evidence type="ECO:0000256" key="4">
    <source>
        <dbReference type="ARBA" id="ARBA00015561"/>
    </source>
</evidence>
<sequence length="458" mass="54228">MPVSNDRGNKTSNNSEFKRPTFTPIQDIIAGIKYLIFNSEANKIVIPVLLLFESIFLKLIIKNIPYTEIDYEAYMEQIAMIEIDHNLNYLEIRGGTGPLVYPAGHVMLFKLMHTLTNGMDNIKEGQIIFRYLYLVTLLLQMCCYYILNIPPWCVVLACISKRLHSIYVLRLFNDCFTTFFMVLTIFIFLLSSKQKYSDAKKLFFTILSSITYSIAVSIKMNALLYFPAVMISLYLINEGNLANTILNFLIMLIWQIIVALPFLKEYPYEYLKGSFNFGRQFMFKWSINWQFLGGKRFHDIRFHYLLLFCHIIIILVILLREYPRFFKDLLISAKHPFGNLDMAAYQKREIISYTLITFNFTGIIFSRSLHYQFLCWYHWTLPIMIFWSQLPIYVGPIWYILHEYCWNSYPPNTRSSTLLICLNIWLLFLVLLFRNNIHHSKALKRHHTQDITDQKKTQ</sequence>
<proteinExistence type="inferred from homology"/>
<gene>
    <name evidence="15" type="primary">TBLA0D00510</name>
    <name evidence="15" type="ORF">TBLA_0D00510</name>
</gene>
<dbReference type="GeneID" id="14495664"/>
<evidence type="ECO:0000256" key="5">
    <source>
        <dbReference type="ARBA" id="ARBA00022676"/>
    </source>
</evidence>
<keyword evidence="6 14" id="KW-0808">Transferase</keyword>
<feature type="transmembrane region" description="Helical" evidence="14">
    <location>
        <begin position="128"/>
        <end position="147"/>
    </location>
</feature>
<dbReference type="InParanoid" id="I2H2F8"/>
<keyword evidence="7 14" id="KW-0812">Transmembrane</keyword>
<name>I2H2F8_HENB6</name>
<comment type="subcellular location">
    <subcellularLocation>
        <location evidence="1 14">Endoplasmic reticulum membrane</location>
        <topology evidence="1 14">Multi-pass membrane protein</topology>
    </subcellularLocation>
</comment>
<evidence type="ECO:0000313" key="15">
    <source>
        <dbReference type="EMBL" id="CCH60560.1"/>
    </source>
</evidence>
<keyword evidence="5 14" id="KW-0328">Glycosyltransferase</keyword>
<dbReference type="HOGENOM" id="CLU_035382_3_0_1"/>
<evidence type="ECO:0000256" key="10">
    <source>
        <dbReference type="ARBA" id="ARBA00023136"/>
    </source>
</evidence>
<evidence type="ECO:0000256" key="13">
    <source>
        <dbReference type="ARBA" id="ARBA00093457"/>
    </source>
</evidence>
<dbReference type="OrthoDB" id="20028at2759"/>
<feature type="transmembrane region" description="Helical" evidence="14">
    <location>
        <begin position="202"/>
        <end position="225"/>
    </location>
</feature>
<keyword evidence="8 14" id="KW-0256">Endoplasmic reticulum</keyword>
<dbReference type="FunCoup" id="I2H2F8">
    <property type="interactions" value="702"/>
</dbReference>
<dbReference type="InterPro" id="IPR007873">
    <property type="entry name" value="Glycosyltransferase_ALG3"/>
</dbReference>
<dbReference type="KEGG" id="tbl:TBLA_0D00510"/>
<comment type="pathway">
    <text evidence="2 14">Protein modification; protein glycosylation.</text>
</comment>
<evidence type="ECO:0000256" key="8">
    <source>
        <dbReference type="ARBA" id="ARBA00022824"/>
    </source>
</evidence>
<dbReference type="Proteomes" id="UP000002866">
    <property type="component" value="Chromosome 4"/>
</dbReference>